<protein>
    <submittedName>
        <fullName evidence="2">Uncharacterized protein</fullName>
    </submittedName>
</protein>
<feature type="region of interest" description="Disordered" evidence="1">
    <location>
        <begin position="82"/>
        <end position="102"/>
    </location>
</feature>
<reference evidence="2 3" key="1">
    <citation type="submission" date="2005-09" db="EMBL/GenBank/DDBJ databases">
        <authorList>
            <person name="Woods D.E."/>
            <person name="Nierman W.C."/>
        </authorList>
    </citation>
    <scope>NUCLEOTIDE SEQUENCE [LARGE SCALE GENOMIC DNA]</scope>
    <source>
        <strain evidence="2 3">1710b</strain>
    </source>
</reference>
<evidence type="ECO:0000313" key="2">
    <source>
        <dbReference type="EMBL" id="ABA47632.1"/>
    </source>
</evidence>
<dbReference type="KEGG" id="bpm:BURPS1710b_0964"/>
<dbReference type="HOGENOM" id="CLU_1101258_0_0_4"/>
<evidence type="ECO:0000256" key="1">
    <source>
        <dbReference type="SAM" id="MobiDB-lite"/>
    </source>
</evidence>
<feature type="compositionally biased region" description="Basic residues" evidence="1">
    <location>
        <begin position="1"/>
        <end position="18"/>
    </location>
</feature>
<dbReference type="Proteomes" id="UP000002700">
    <property type="component" value="Chromosome I"/>
</dbReference>
<feature type="region of interest" description="Disordered" evidence="1">
    <location>
        <begin position="1"/>
        <end position="69"/>
    </location>
</feature>
<sequence>MRRRGRRKRKQRRKRSNRHGVDAERKQRDRRAARGPGGRRWLFHGDGRRRQRHAGVYQPPACASRPSRSGLARLRVSGRGAIVGNVGHRSGPGCGSTSGRRSSRHARSLRRACCGGWGQSGRRRSCGIAGAAWAGHLAPIPPLDPSIAVARGRIIPGAYAISETTSARLRQEYPGLDHWSISEFQLAWGNYARELRGDAGMTFDRDEVFLVYLHIVRKDRTFSFAGDRGMPGTWEAYAQEKPWETDAPLPVI</sequence>
<evidence type="ECO:0000313" key="3">
    <source>
        <dbReference type="Proteomes" id="UP000002700"/>
    </source>
</evidence>
<gene>
    <name evidence="2" type="ordered locus">BURPS1710b_0964</name>
</gene>
<feature type="compositionally biased region" description="Basic and acidic residues" evidence="1">
    <location>
        <begin position="19"/>
        <end position="32"/>
    </location>
</feature>
<accession>Q3JVM6</accession>
<organism evidence="2 3">
    <name type="scientific">Burkholderia pseudomallei (strain 1710b)</name>
    <dbReference type="NCBI Taxonomy" id="320372"/>
    <lineage>
        <taxon>Bacteria</taxon>
        <taxon>Pseudomonadati</taxon>
        <taxon>Pseudomonadota</taxon>
        <taxon>Betaproteobacteria</taxon>
        <taxon>Burkholderiales</taxon>
        <taxon>Burkholderiaceae</taxon>
        <taxon>Burkholderia</taxon>
        <taxon>pseudomallei group</taxon>
    </lineage>
</organism>
<dbReference type="AlphaFoldDB" id="Q3JVM6"/>
<name>Q3JVM6_BURP1</name>
<proteinExistence type="predicted"/>
<dbReference type="EnsemblBacteria" id="ABA47632">
    <property type="protein sequence ID" value="ABA47632"/>
    <property type="gene ID" value="BURPS1710b_0964"/>
</dbReference>
<dbReference type="EMBL" id="CP000124">
    <property type="protein sequence ID" value="ABA47632.1"/>
    <property type="molecule type" value="Genomic_DNA"/>
</dbReference>